<dbReference type="Gene3D" id="3.40.50.2000">
    <property type="entry name" value="Glycogen Phosphorylase B"/>
    <property type="match status" value="1"/>
</dbReference>
<dbReference type="InterPro" id="IPR019734">
    <property type="entry name" value="TPR_rpt"/>
</dbReference>
<dbReference type="PANTHER" id="PTHR44809">
    <property type="match status" value="1"/>
</dbReference>
<dbReference type="RefSeq" id="WP_345326729.1">
    <property type="nucleotide sequence ID" value="NZ_BAABGA010000073.1"/>
</dbReference>
<sequence length="422" mass="47751">MNGATWQSDLLLAQQSFDQNRIDEALAIATTVQAAHPACAEALEIIGLVQSRRHQVDEAVKTLEHALRIRCDLIPAHYYLGLLYQSRGEPERAVQVFERALLLDPGHDRIRFSRALSLLKLARFDEGWIEYEWRWKAAAVPRPEIPLPRWDGSSLEGRSILIHTEQGFGDTFQFIRFLPRLQQLGATVWLAAQKPLSRLLRDIQGVDHWMPVDQPAPIAFDLYSPLLSLPALLQLHHPERFRVATPYLYAEPDRVEKWRGRIESLSGLKIGIGWQGSPTFKGDVWRSIPLSCFAALTNVDNVTLVSLQKHDGLNQLAENDTAFPLVRYDDLDADGAFLDTIAVFQHLDLVVTSDTALAHLAGGAGVPVWCLISTACDWRWMTQASDTVWYDSMRLFRQQKLGEWEPVIADVVSELQRLGPRK</sequence>
<protein>
    <submittedName>
        <fullName evidence="2">Tetratricopeptide repeat protein</fullName>
    </submittedName>
</protein>
<dbReference type="SUPFAM" id="SSF48452">
    <property type="entry name" value="TPR-like"/>
    <property type="match status" value="1"/>
</dbReference>
<dbReference type="Proteomes" id="UP001500840">
    <property type="component" value="Unassembled WGS sequence"/>
</dbReference>
<dbReference type="Gene3D" id="1.25.40.10">
    <property type="entry name" value="Tetratricopeptide repeat domain"/>
    <property type="match status" value="1"/>
</dbReference>
<dbReference type="InterPro" id="IPR011990">
    <property type="entry name" value="TPR-like_helical_dom_sf"/>
</dbReference>
<dbReference type="PROSITE" id="PS50005">
    <property type="entry name" value="TPR"/>
    <property type="match status" value="1"/>
</dbReference>
<organism evidence="2 3">
    <name type="scientific">Novipirellula rosea</name>
    <dbReference type="NCBI Taxonomy" id="1031540"/>
    <lineage>
        <taxon>Bacteria</taxon>
        <taxon>Pseudomonadati</taxon>
        <taxon>Planctomycetota</taxon>
        <taxon>Planctomycetia</taxon>
        <taxon>Pirellulales</taxon>
        <taxon>Pirellulaceae</taxon>
        <taxon>Novipirellula</taxon>
    </lineage>
</organism>
<dbReference type="Pfam" id="PF13432">
    <property type="entry name" value="TPR_16"/>
    <property type="match status" value="1"/>
</dbReference>
<accession>A0ABP8NF74</accession>
<name>A0ABP8NF74_9BACT</name>
<evidence type="ECO:0000313" key="3">
    <source>
        <dbReference type="Proteomes" id="UP001500840"/>
    </source>
</evidence>
<gene>
    <name evidence="2" type="ORF">GCM10023156_51830</name>
</gene>
<dbReference type="PANTHER" id="PTHR44809:SF1">
    <property type="entry name" value="PROTEIN O-MANNOSYL-TRANSFERASE TMTC1"/>
    <property type="match status" value="1"/>
</dbReference>
<reference evidence="3" key="1">
    <citation type="journal article" date="2019" name="Int. J. Syst. Evol. Microbiol.">
        <title>The Global Catalogue of Microorganisms (GCM) 10K type strain sequencing project: providing services to taxonomists for standard genome sequencing and annotation.</title>
        <authorList>
            <consortium name="The Broad Institute Genomics Platform"/>
            <consortium name="The Broad Institute Genome Sequencing Center for Infectious Disease"/>
            <person name="Wu L."/>
            <person name="Ma J."/>
        </authorList>
    </citation>
    <scope>NUCLEOTIDE SEQUENCE [LARGE SCALE GENOMIC DNA]</scope>
    <source>
        <strain evidence="3">JCM 17759</strain>
    </source>
</reference>
<dbReference type="PROSITE" id="PS50293">
    <property type="entry name" value="TPR_REGION"/>
    <property type="match status" value="1"/>
</dbReference>
<keyword evidence="1" id="KW-0802">TPR repeat</keyword>
<feature type="repeat" description="TPR" evidence="1">
    <location>
        <begin position="74"/>
        <end position="107"/>
    </location>
</feature>
<dbReference type="InterPro" id="IPR052943">
    <property type="entry name" value="TMTC_O-mannosyl-trnsfr"/>
</dbReference>
<proteinExistence type="predicted"/>
<keyword evidence="3" id="KW-1185">Reference proteome</keyword>
<dbReference type="SMART" id="SM00028">
    <property type="entry name" value="TPR"/>
    <property type="match status" value="2"/>
</dbReference>
<dbReference type="EMBL" id="BAABGA010000073">
    <property type="protein sequence ID" value="GAA4464899.1"/>
    <property type="molecule type" value="Genomic_DNA"/>
</dbReference>
<dbReference type="SUPFAM" id="SSF53756">
    <property type="entry name" value="UDP-Glycosyltransferase/glycogen phosphorylase"/>
    <property type="match status" value="1"/>
</dbReference>
<evidence type="ECO:0000256" key="1">
    <source>
        <dbReference type="PROSITE-ProRule" id="PRU00339"/>
    </source>
</evidence>
<dbReference type="Pfam" id="PF00515">
    <property type="entry name" value="TPR_1"/>
    <property type="match status" value="1"/>
</dbReference>
<evidence type="ECO:0000313" key="2">
    <source>
        <dbReference type="EMBL" id="GAA4464899.1"/>
    </source>
</evidence>
<comment type="caution">
    <text evidence="2">The sequence shown here is derived from an EMBL/GenBank/DDBJ whole genome shotgun (WGS) entry which is preliminary data.</text>
</comment>